<keyword evidence="1" id="KW-1133">Transmembrane helix</keyword>
<dbReference type="Proteomes" id="UP001054837">
    <property type="component" value="Unassembled WGS sequence"/>
</dbReference>
<name>A0AAV4NKJ6_9ARAC</name>
<evidence type="ECO:0000313" key="3">
    <source>
        <dbReference type="Proteomes" id="UP001054837"/>
    </source>
</evidence>
<keyword evidence="1" id="KW-0812">Transmembrane</keyword>
<proteinExistence type="predicted"/>
<evidence type="ECO:0000256" key="1">
    <source>
        <dbReference type="SAM" id="Phobius"/>
    </source>
</evidence>
<organism evidence="2 3">
    <name type="scientific">Caerostris darwini</name>
    <dbReference type="NCBI Taxonomy" id="1538125"/>
    <lineage>
        <taxon>Eukaryota</taxon>
        <taxon>Metazoa</taxon>
        <taxon>Ecdysozoa</taxon>
        <taxon>Arthropoda</taxon>
        <taxon>Chelicerata</taxon>
        <taxon>Arachnida</taxon>
        <taxon>Araneae</taxon>
        <taxon>Araneomorphae</taxon>
        <taxon>Entelegynae</taxon>
        <taxon>Araneoidea</taxon>
        <taxon>Araneidae</taxon>
        <taxon>Caerostris</taxon>
    </lineage>
</organism>
<accession>A0AAV4NKJ6</accession>
<protein>
    <submittedName>
        <fullName evidence="2">Uncharacterized protein</fullName>
    </submittedName>
</protein>
<sequence length="92" mass="10743">MTLCDCKPGIFTSSFLDHNYSDTIYLNSEKENSRYVARKQSLQYWFFLLTAPLEYVSSHSFAAFAILNLISEMNDRETLFLQKFQPFSFAGF</sequence>
<reference evidence="2 3" key="1">
    <citation type="submission" date="2021-06" db="EMBL/GenBank/DDBJ databases">
        <title>Caerostris darwini draft genome.</title>
        <authorList>
            <person name="Kono N."/>
            <person name="Arakawa K."/>
        </authorList>
    </citation>
    <scope>NUCLEOTIDE SEQUENCE [LARGE SCALE GENOMIC DNA]</scope>
</reference>
<gene>
    <name evidence="2" type="ORF">CDAR_490721</name>
</gene>
<keyword evidence="1" id="KW-0472">Membrane</keyword>
<dbReference type="AlphaFoldDB" id="A0AAV4NKJ6"/>
<keyword evidence="3" id="KW-1185">Reference proteome</keyword>
<feature type="transmembrane region" description="Helical" evidence="1">
    <location>
        <begin position="44"/>
        <end position="70"/>
    </location>
</feature>
<comment type="caution">
    <text evidence="2">The sequence shown here is derived from an EMBL/GenBank/DDBJ whole genome shotgun (WGS) entry which is preliminary data.</text>
</comment>
<dbReference type="EMBL" id="BPLQ01001741">
    <property type="protein sequence ID" value="GIX84855.1"/>
    <property type="molecule type" value="Genomic_DNA"/>
</dbReference>
<evidence type="ECO:0000313" key="2">
    <source>
        <dbReference type="EMBL" id="GIX84855.1"/>
    </source>
</evidence>